<gene>
    <name evidence="2" type="ORF">NFRAN_2409</name>
</gene>
<evidence type="ECO:0000256" key="1">
    <source>
        <dbReference type="SAM" id="Phobius"/>
    </source>
</evidence>
<sequence length="40" mass="4679">MSKLSEKNTMKQNSINMLSVTHILILTYYNVFLALRYLDA</sequence>
<dbReference type="KEGG" id="nfn:NFRAN_2409"/>
<dbReference type="AlphaFoldDB" id="A0A484IFE2"/>
<dbReference type="Proteomes" id="UP000294299">
    <property type="component" value="Chromosome NFRAN"/>
</dbReference>
<keyword evidence="1" id="KW-0472">Membrane</keyword>
<protein>
    <submittedName>
        <fullName evidence="2">Uncharacterized protein</fullName>
    </submittedName>
</protein>
<keyword evidence="1" id="KW-1133">Transmembrane helix</keyword>
<organism evidence="2 3">
    <name type="scientific">Candidatus Nitrosocosmicus franklandianus</name>
    <dbReference type="NCBI Taxonomy" id="1798806"/>
    <lineage>
        <taxon>Archaea</taxon>
        <taxon>Nitrososphaerota</taxon>
        <taxon>Nitrososphaeria</taxon>
        <taxon>Nitrososphaerales</taxon>
        <taxon>Nitrososphaeraceae</taxon>
        <taxon>Candidatus Nitrosocosmicus</taxon>
    </lineage>
</organism>
<feature type="transmembrane region" description="Helical" evidence="1">
    <location>
        <begin position="20"/>
        <end position="38"/>
    </location>
</feature>
<keyword evidence="3" id="KW-1185">Reference proteome</keyword>
<dbReference type="EMBL" id="LR216287">
    <property type="protein sequence ID" value="VFJ14731.1"/>
    <property type="molecule type" value="Genomic_DNA"/>
</dbReference>
<proteinExistence type="predicted"/>
<keyword evidence="1" id="KW-0812">Transmembrane</keyword>
<evidence type="ECO:0000313" key="2">
    <source>
        <dbReference type="EMBL" id="VFJ14731.1"/>
    </source>
</evidence>
<evidence type="ECO:0000313" key="3">
    <source>
        <dbReference type="Proteomes" id="UP000294299"/>
    </source>
</evidence>
<name>A0A484IFE2_9ARCH</name>
<reference evidence="2 3" key="1">
    <citation type="submission" date="2019-02" db="EMBL/GenBank/DDBJ databases">
        <authorList>
            <person name="Lehtovirta-Morley E L."/>
        </authorList>
    </citation>
    <scope>NUCLEOTIDE SEQUENCE [LARGE SCALE GENOMIC DNA]</scope>
    <source>
        <strain evidence="2">NFRAN1</strain>
    </source>
</reference>
<accession>A0A484IFE2</accession>